<organism evidence="2 3">
    <name type="scientific">Vibrio owensii CAIM 1854 = LMG 25443</name>
    <dbReference type="NCBI Taxonomy" id="1229493"/>
    <lineage>
        <taxon>Bacteria</taxon>
        <taxon>Pseudomonadati</taxon>
        <taxon>Pseudomonadota</taxon>
        <taxon>Gammaproteobacteria</taxon>
        <taxon>Vibrionales</taxon>
        <taxon>Vibrionaceae</taxon>
        <taxon>Vibrio</taxon>
    </lineage>
</organism>
<evidence type="ECO:0000259" key="1">
    <source>
        <dbReference type="Pfam" id="PF13304"/>
    </source>
</evidence>
<name>A0A0C1Z6X3_9VIBR</name>
<dbReference type="EMBL" id="JPRD01000019">
    <property type="protein sequence ID" value="KIF52745.1"/>
    <property type="molecule type" value="Genomic_DNA"/>
</dbReference>
<accession>A0A0C1Z6X3</accession>
<dbReference type="InterPro" id="IPR027417">
    <property type="entry name" value="P-loop_NTPase"/>
</dbReference>
<reference evidence="2 3" key="1">
    <citation type="submission" date="2014-07" db="EMBL/GenBank/DDBJ databases">
        <title>Unique and conserved regions in Vibrio harveyi and related species in comparison with the shrimp pathogen Vibrio harveyi CAIM 1792.</title>
        <authorList>
            <person name="Espinoza-Valles I."/>
            <person name="Vora G."/>
            <person name="Leekitcharoenphon P."/>
            <person name="Ussery D."/>
            <person name="Hoj L."/>
            <person name="Gomez-Gil B."/>
        </authorList>
    </citation>
    <scope>NUCLEOTIDE SEQUENCE [LARGE SCALE GENOMIC DNA]</scope>
    <source>
        <strain evidence="3">CAIM 1854 / LMG 25443</strain>
    </source>
</reference>
<dbReference type="AlphaFoldDB" id="A0A0C1Z6X3"/>
<protein>
    <recommendedName>
        <fullName evidence="1">ATPase AAA-type core domain-containing protein</fullName>
    </recommendedName>
</protein>
<dbReference type="PANTHER" id="PTHR43581:SF2">
    <property type="entry name" value="EXCINUCLEASE ATPASE SUBUNIT"/>
    <property type="match status" value="1"/>
</dbReference>
<evidence type="ECO:0000313" key="3">
    <source>
        <dbReference type="Proteomes" id="UP000031586"/>
    </source>
</evidence>
<dbReference type="PANTHER" id="PTHR43581">
    <property type="entry name" value="ATP/GTP PHOSPHATASE"/>
    <property type="match status" value="1"/>
</dbReference>
<feature type="domain" description="ATPase AAA-type core" evidence="1">
    <location>
        <begin position="310"/>
        <end position="472"/>
    </location>
</feature>
<dbReference type="Gene3D" id="3.40.50.300">
    <property type="entry name" value="P-loop containing nucleotide triphosphate hydrolases"/>
    <property type="match status" value="1"/>
</dbReference>
<dbReference type="InterPro" id="IPR051396">
    <property type="entry name" value="Bact_Antivir_Def_Nuclease"/>
</dbReference>
<dbReference type="RefSeq" id="WP_020197673.1">
    <property type="nucleotide sequence ID" value="NZ_BAOH01000133.1"/>
</dbReference>
<dbReference type="InterPro" id="IPR003959">
    <property type="entry name" value="ATPase_AAA_core"/>
</dbReference>
<dbReference type="Pfam" id="PF13304">
    <property type="entry name" value="AAA_21"/>
    <property type="match status" value="1"/>
</dbReference>
<dbReference type="GO" id="GO:0005524">
    <property type="term" value="F:ATP binding"/>
    <property type="evidence" value="ECO:0007669"/>
    <property type="project" value="InterPro"/>
</dbReference>
<dbReference type="PATRIC" id="fig|1229493.5.peg.1635"/>
<dbReference type="GO" id="GO:0016887">
    <property type="term" value="F:ATP hydrolysis activity"/>
    <property type="evidence" value="ECO:0007669"/>
    <property type="project" value="InterPro"/>
</dbReference>
<dbReference type="Proteomes" id="UP000031586">
    <property type="component" value="Unassembled WGS sequence"/>
</dbReference>
<sequence length="564" mass="63195">MKIYFHPNRGWQNSPLRLDSEPNLLSLSGNNWDDYGTKTTLNASLYFDGVKHEFEFHIKLLIPGCDYTASKLDELCASGWDGFFPIPDVRYVSIPSDIDFYTTIVSKLGFEQAVQVISSLNDAGYLVHQKKDPFAISISQSDEFSSSLMRESGANKSFQDGWRIIVGAAASEIRDFDLNLITRTGLIRRVPFRFESALLPYDINVLIGPNGIGKSHCLKSLVEYWLQTGMGDYQALAQSGHQPFSARPNISRLILVSYSPFEEFNLDLESSKLMDKTAYRYFGFRQAREDGTIGISRNLPAYNSSESIIDALYDDFKNDFIQGRVGKIDAAERVLKPALGYDQLALEIDLTPQTSLLQPHLVEINGKTYIPLNRGVTTLVHEADLKNACKLTEGVIFLKEQQPLSLSSGQRLFTFIVINVLGAIRDNSLIVIDEPELFLHPTLEIEFISLLKAVLAPFRSKAILATHSLSVVREVPSNCVHIFREDETGLDIVPPPFETFGGNVQRISSYVFGDKSVSKPFDEWVEAKMQEPIDADSLINQLGSEINEELMMKILSLGRKYSGS</sequence>
<dbReference type="SUPFAM" id="SSF52540">
    <property type="entry name" value="P-loop containing nucleoside triphosphate hydrolases"/>
    <property type="match status" value="1"/>
</dbReference>
<evidence type="ECO:0000313" key="2">
    <source>
        <dbReference type="EMBL" id="KIF52745.1"/>
    </source>
</evidence>
<comment type="caution">
    <text evidence="2">The sequence shown here is derived from an EMBL/GenBank/DDBJ whole genome shotgun (WGS) entry which is preliminary data.</text>
</comment>
<proteinExistence type="predicted"/>
<gene>
    <name evidence="2" type="ORF">H735_12630</name>
</gene>